<organism evidence="2 3">
    <name type="scientific">Corynebacterium variabile</name>
    <dbReference type="NCBI Taxonomy" id="1727"/>
    <lineage>
        <taxon>Bacteria</taxon>
        <taxon>Bacillati</taxon>
        <taxon>Actinomycetota</taxon>
        <taxon>Actinomycetes</taxon>
        <taxon>Mycobacteriales</taxon>
        <taxon>Corynebacteriaceae</taxon>
        <taxon>Corynebacterium</taxon>
    </lineage>
</organism>
<dbReference type="AlphaFoldDB" id="A0A3B9QW70"/>
<dbReference type="GO" id="GO:0046872">
    <property type="term" value="F:metal ion binding"/>
    <property type="evidence" value="ECO:0007669"/>
    <property type="project" value="InterPro"/>
</dbReference>
<dbReference type="CDD" id="cd00371">
    <property type="entry name" value="HMA"/>
    <property type="match status" value="1"/>
</dbReference>
<dbReference type="Gene3D" id="3.30.70.100">
    <property type="match status" value="1"/>
</dbReference>
<sequence length="67" mass="6806">MATKNYTVTGMSCGHCKAAVEQEVGAIEGVTEVEATPATGVVVVTGEGFTDKQVAAAVDEAGYDIVK</sequence>
<evidence type="ECO:0000313" key="2">
    <source>
        <dbReference type="EMBL" id="HAF73219.1"/>
    </source>
</evidence>
<accession>A0A3B9QW70</accession>
<reference evidence="2 3" key="1">
    <citation type="journal article" date="2018" name="Nat. Biotechnol.">
        <title>A standardized bacterial taxonomy based on genome phylogeny substantially revises the tree of life.</title>
        <authorList>
            <person name="Parks D.H."/>
            <person name="Chuvochina M."/>
            <person name="Waite D.W."/>
            <person name="Rinke C."/>
            <person name="Skarshewski A."/>
            <person name="Chaumeil P.A."/>
            <person name="Hugenholtz P."/>
        </authorList>
    </citation>
    <scope>NUCLEOTIDE SEQUENCE [LARGE SCALE GENOMIC DNA]</scope>
    <source>
        <strain evidence="2">UBA9851</strain>
    </source>
</reference>
<evidence type="ECO:0000259" key="1">
    <source>
        <dbReference type="PROSITE" id="PS50846"/>
    </source>
</evidence>
<proteinExistence type="predicted"/>
<dbReference type="InterPro" id="IPR006121">
    <property type="entry name" value="HMA_dom"/>
</dbReference>
<name>A0A3B9QW70_9CORY</name>
<evidence type="ECO:0000313" key="3">
    <source>
        <dbReference type="Proteomes" id="UP000260925"/>
    </source>
</evidence>
<comment type="caution">
    <text evidence="2">The sequence shown here is derived from an EMBL/GenBank/DDBJ whole genome shotgun (WGS) entry which is preliminary data.</text>
</comment>
<dbReference type="Pfam" id="PF00403">
    <property type="entry name" value="HMA"/>
    <property type="match status" value="1"/>
</dbReference>
<dbReference type="PROSITE" id="PS50846">
    <property type="entry name" value="HMA_2"/>
    <property type="match status" value="1"/>
</dbReference>
<dbReference type="SUPFAM" id="SSF55008">
    <property type="entry name" value="HMA, heavy metal-associated domain"/>
    <property type="match status" value="1"/>
</dbReference>
<feature type="domain" description="HMA" evidence="1">
    <location>
        <begin position="2"/>
        <end position="66"/>
    </location>
</feature>
<protein>
    <submittedName>
        <fullName evidence="2">Transporter</fullName>
    </submittedName>
</protein>
<dbReference type="Proteomes" id="UP000260925">
    <property type="component" value="Unassembled WGS sequence"/>
</dbReference>
<gene>
    <name evidence="2" type="ORF">DCL06_10805</name>
</gene>
<dbReference type="InterPro" id="IPR036163">
    <property type="entry name" value="HMA_dom_sf"/>
</dbReference>
<dbReference type="EMBL" id="DMDD01000260">
    <property type="protein sequence ID" value="HAF73219.1"/>
    <property type="molecule type" value="Genomic_DNA"/>
</dbReference>